<keyword evidence="4 7" id="KW-0812">Transmembrane</keyword>
<comment type="subcellular location">
    <subcellularLocation>
        <location evidence="1 7">Cell membrane</location>
        <topology evidence="1 7">Multi-pass membrane protein</topology>
    </subcellularLocation>
</comment>
<proteinExistence type="inferred from homology"/>
<evidence type="ECO:0000256" key="4">
    <source>
        <dbReference type="ARBA" id="ARBA00022692"/>
    </source>
</evidence>
<keyword evidence="5 7" id="KW-1133">Transmembrane helix</keyword>
<evidence type="ECO:0000313" key="9">
    <source>
        <dbReference type="EMBL" id="RKQ35171.1"/>
    </source>
</evidence>
<dbReference type="Proteomes" id="UP000249516">
    <property type="component" value="Unassembled WGS sequence"/>
</dbReference>
<feature type="domain" description="VTT" evidence="8">
    <location>
        <begin position="52"/>
        <end position="176"/>
    </location>
</feature>
<name>A0A495A5T9_9MICC</name>
<evidence type="ECO:0000256" key="3">
    <source>
        <dbReference type="ARBA" id="ARBA00022475"/>
    </source>
</evidence>
<keyword evidence="3 7" id="KW-1003">Cell membrane</keyword>
<dbReference type="OrthoDB" id="9813426at2"/>
<keyword evidence="10" id="KW-1185">Reference proteome</keyword>
<dbReference type="PANTHER" id="PTHR30353">
    <property type="entry name" value="INNER MEMBRANE PROTEIN DEDA-RELATED"/>
    <property type="match status" value="1"/>
</dbReference>
<comment type="caution">
    <text evidence="9">The sequence shown here is derived from an EMBL/GenBank/DDBJ whole genome shotgun (WGS) entry which is preliminary data.</text>
</comment>
<reference evidence="9 10" key="1">
    <citation type="submission" date="2018-10" db="EMBL/GenBank/DDBJ databases">
        <title>Kocuria tytouropygialis sp. nov., isolated from the uropygial gland of an American barn owl (Tyto furcata).</title>
        <authorList>
            <person name="Braun M.S."/>
            <person name="Wang E."/>
            <person name="Zimmermann S."/>
            <person name="Wagner H."/>
            <person name="Wink M."/>
        </authorList>
    </citation>
    <scope>NUCLEOTIDE SEQUENCE [LARGE SCALE GENOMIC DNA]</scope>
    <source>
        <strain evidence="9 10">442</strain>
    </source>
</reference>
<dbReference type="RefSeq" id="WP_110919186.1">
    <property type="nucleotide sequence ID" value="NZ_PNJG02000002.1"/>
</dbReference>
<dbReference type="AlphaFoldDB" id="A0A495A5T9"/>
<accession>A0A495A5T9</accession>
<feature type="transmembrane region" description="Helical" evidence="7">
    <location>
        <begin position="190"/>
        <end position="211"/>
    </location>
</feature>
<protein>
    <submittedName>
        <fullName evidence="9">Alkaline phosphatase</fullName>
    </submittedName>
</protein>
<evidence type="ECO:0000256" key="5">
    <source>
        <dbReference type="ARBA" id="ARBA00022989"/>
    </source>
</evidence>
<feature type="transmembrane region" description="Helical" evidence="7">
    <location>
        <begin position="72"/>
        <end position="93"/>
    </location>
</feature>
<evidence type="ECO:0000313" key="10">
    <source>
        <dbReference type="Proteomes" id="UP000249516"/>
    </source>
</evidence>
<feature type="transmembrane region" description="Helical" evidence="7">
    <location>
        <begin position="159"/>
        <end position="184"/>
    </location>
</feature>
<evidence type="ECO:0000259" key="8">
    <source>
        <dbReference type="Pfam" id="PF09335"/>
    </source>
</evidence>
<dbReference type="InterPro" id="IPR032816">
    <property type="entry name" value="VTT_dom"/>
</dbReference>
<dbReference type="PANTHER" id="PTHR30353:SF0">
    <property type="entry name" value="TRANSMEMBRANE PROTEIN"/>
    <property type="match status" value="1"/>
</dbReference>
<evidence type="ECO:0000256" key="7">
    <source>
        <dbReference type="RuleBase" id="RU367016"/>
    </source>
</evidence>
<feature type="transmembrane region" description="Helical" evidence="7">
    <location>
        <begin position="32"/>
        <end position="52"/>
    </location>
</feature>
<dbReference type="InterPro" id="IPR032818">
    <property type="entry name" value="DedA-like"/>
</dbReference>
<organism evidence="9 10">
    <name type="scientific">Kocuria tytonis</name>
    <dbReference type="NCBI Taxonomy" id="2054280"/>
    <lineage>
        <taxon>Bacteria</taxon>
        <taxon>Bacillati</taxon>
        <taxon>Actinomycetota</taxon>
        <taxon>Actinomycetes</taxon>
        <taxon>Micrococcales</taxon>
        <taxon>Micrococcaceae</taxon>
        <taxon>Kocuria</taxon>
    </lineage>
</organism>
<keyword evidence="6 7" id="KW-0472">Membrane</keyword>
<dbReference type="Pfam" id="PF09335">
    <property type="entry name" value="VTT_dom"/>
    <property type="match status" value="1"/>
</dbReference>
<dbReference type="EMBL" id="PNJG02000002">
    <property type="protein sequence ID" value="RKQ35171.1"/>
    <property type="molecule type" value="Genomic_DNA"/>
</dbReference>
<evidence type="ECO:0000256" key="1">
    <source>
        <dbReference type="ARBA" id="ARBA00004651"/>
    </source>
</evidence>
<evidence type="ECO:0000256" key="6">
    <source>
        <dbReference type="ARBA" id="ARBA00023136"/>
    </source>
</evidence>
<dbReference type="GO" id="GO:0005886">
    <property type="term" value="C:plasma membrane"/>
    <property type="evidence" value="ECO:0007669"/>
    <property type="project" value="UniProtKB-SubCell"/>
</dbReference>
<comment type="similarity">
    <text evidence="2 7">Belongs to the DedA family.</text>
</comment>
<evidence type="ECO:0000256" key="2">
    <source>
        <dbReference type="ARBA" id="ARBA00010792"/>
    </source>
</evidence>
<gene>
    <name evidence="9" type="ORF">C1C97_007930</name>
</gene>
<sequence>MTPEVIHTAGFLAPQLLPLGDPAQLLEQLGPWALAGMTLMVFVESGLLFPFLPGDSLLFTGGLLHQALHVPLWLMILVPFIAAVAGDQVGYYLGHRFGRRFFKDDARFLKTSYLDQTEDFFRKYGGRSIVLARFVPIVRTYVPLVAGAARHPYREFVGWNVLGGFLWVTIMVVAGSLLGGIPLIRDHVDLIAIGIVVLSLIPVGIQIITSLRNRDPQEGPSTGRD</sequence>